<keyword evidence="4" id="KW-1015">Disulfide bond</keyword>
<dbReference type="InterPro" id="IPR011001">
    <property type="entry name" value="Saposin-like"/>
</dbReference>
<keyword evidence="3" id="KW-0865">Zymogen</keyword>
<sequence length="220" mass="24381">MMAGRLRGLLFLIVLGAAWSCDARYLGIANSDTAISVQNGKSDVCALCEEYAAEALDYLNDENNQKEIIGTLHNTCYQMLSFKKQCTELVDYYVSLFFSQVASVQPRELCKKLILCPNSANTSSQVQESSCGFCRDAVSALVVKLKDPDTELQIMQELLKMCNSMENLTKNCKRMVLEYGPLIFVNADKFLKTEEICTALHACPAATEVSREEAPLVSDS</sequence>
<dbReference type="AlphaFoldDB" id="A0A6A4PNJ5"/>
<dbReference type="Pfam" id="PF05184">
    <property type="entry name" value="SapB_1"/>
    <property type="match status" value="2"/>
</dbReference>
<evidence type="ECO:0000259" key="7">
    <source>
        <dbReference type="PROSITE" id="PS50015"/>
    </source>
</evidence>
<proteinExistence type="predicted"/>
<comment type="caution">
    <text evidence="8">The sequence shown here is derived from an EMBL/GenBank/DDBJ whole genome shotgun (WGS) entry which is preliminary data.</text>
</comment>
<keyword evidence="1" id="KW-0645">Protease</keyword>
<protein>
    <submittedName>
        <fullName evidence="8">Putative saposin</fullName>
    </submittedName>
</protein>
<dbReference type="InterPro" id="IPR008139">
    <property type="entry name" value="SaposinB_dom"/>
</dbReference>
<dbReference type="GO" id="GO:0004190">
    <property type="term" value="F:aspartic-type endopeptidase activity"/>
    <property type="evidence" value="ECO:0007669"/>
    <property type="project" value="UniProtKB-KW"/>
</dbReference>
<keyword evidence="6" id="KW-0732">Signal</keyword>
<evidence type="ECO:0000313" key="8">
    <source>
        <dbReference type="EMBL" id="KAE9603165.1"/>
    </source>
</evidence>
<dbReference type="InterPro" id="IPR051428">
    <property type="entry name" value="Sphingo_Act-Surfact_Prot"/>
</dbReference>
<name>A0A6A4PNJ5_LUPAL</name>
<dbReference type="PANTHER" id="PTHR11480">
    <property type="entry name" value="SAPOSIN-RELATED"/>
    <property type="match status" value="1"/>
</dbReference>
<dbReference type="OrthoDB" id="69496at2759"/>
<dbReference type="PROSITE" id="PS50015">
    <property type="entry name" value="SAP_B"/>
    <property type="match status" value="2"/>
</dbReference>
<gene>
    <name evidence="8" type="ORF">Lalb_Chr12g0207581</name>
</gene>
<dbReference type="EMBL" id="WOCE01000012">
    <property type="protein sequence ID" value="KAE9603165.1"/>
    <property type="molecule type" value="Genomic_DNA"/>
</dbReference>
<dbReference type="InterPro" id="IPR007856">
    <property type="entry name" value="SapB_1"/>
</dbReference>
<feature type="domain" description="Saposin B-type" evidence="7">
    <location>
        <begin position="127"/>
        <end position="207"/>
    </location>
</feature>
<feature type="signal peptide" evidence="6">
    <location>
        <begin position="1"/>
        <end position="23"/>
    </location>
</feature>
<evidence type="ECO:0000256" key="5">
    <source>
        <dbReference type="ARBA" id="ARBA00023180"/>
    </source>
</evidence>
<keyword evidence="2" id="KW-0378">Hydrolase</keyword>
<organism evidence="8 9">
    <name type="scientific">Lupinus albus</name>
    <name type="common">White lupine</name>
    <name type="synonym">Lupinus termis</name>
    <dbReference type="NCBI Taxonomy" id="3870"/>
    <lineage>
        <taxon>Eukaryota</taxon>
        <taxon>Viridiplantae</taxon>
        <taxon>Streptophyta</taxon>
        <taxon>Embryophyta</taxon>
        <taxon>Tracheophyta</taxon>
        <taxon>Spermatophyta</taxon>
        <taxon>Magnoliopsida</taxon>
        <taxon>eudicotyledons</taxon>
        <taxon>Gunneridae</taxon>
        <taxon>Pentapetalae</taxon>
        <taxon>rosids</taxon>
        <taxon>fabids</taxon>
        <taxon>Fabales</taxon>
        <taxon>Fabaceae</taxon>
        <taxon>Papilionoideae</taxon>
        <taxon>50 kb inversion clade</taxon>
        <taxon>genistoids sensu lato</taxon>
        <taxon>core genistoids</taxon>
        <taxon>Genisteae</taxon>
        <taxon>Lupinus</taxon>
    </lineage>
</organism>
<evidence type="ECO:0000256" key="6">
    <source>
        <dbReference type="SAM" id="SignalP"/>
    </source>
</evidence>
<dbReference type="GO" id="GO:0006629">
    <property type="term" value="P:lipid metabolic process"/>
    <property type="evidence" value="ECO:0007669"/>
    <property type="project" value="InterPro"/>
</dbReference>
<reference evidence="9" key="1">
    <citation type="journal article" date="2020" name="Nat. Commun.">
        <title>Genome sequence of the cluster root forming white lupin.</title>
        <authorList>
            <person name="Hufnagel B."/>
            <person name="Marques A."/>
            <person name="Soriano A."/>
            <person name="Marques L."/>
            <person name="Divol F."/>
            <person name="Doumas P."/>
            <person name="Sallet E."/>
            <person name="Mancinotti D."/>
            <person name="Carrere S."/>
            <person name="Marande W."/>
            <person name="Arribat S."/>
            <person name="Keller J."/>
            <person name="Huneau C."/>
            <person name="Blein T."/>
            <person name="Aime D."/>
            <person name="Laguerre M."/>
            <person name="Taylor J."/>
            <person name="Schubert V."/>
            <person name="Nelson M."/>
            <person name="Geu-Flores F."/>
            <person name="Crespi M."/>
            <person name="Gallardo-Guerrero K."/>
            <person name="Delaux P.-M."/>
            <person name="Salse J."/>
            <person name="Berges H."/>
            <person name="Guyot R."/>
            <person name="Gouzy J."/>
            <person name="Peret B."/>
        </authorList>
    </citation>
    <scope>NUCLEOTIDE SEQUENCE [LARGE SCALE GENOMIC DNA]</scope>
    <source>
        <strain evidence="9">cv. Amiga</strain>
    </source>
</reference>
<evidence type="ECO:0000256" key="1">
    <source>
        <dbReference type="ARBA" id="ARBA00022670"/>
    </source>
</evidence>
<dbReference type="InterPro" id="IPR008138">
    <property type="entry name" value="SapB_2"/>
</dbReference>
<keyword evidence="2" id="KW-0064">Aspartyl protease</keyword>
<dbReference type="Proteomes" id="UP000447434">
    <property type="component" value="Chromosome 12"/>
</dbReference>
<dbReference type="SMART" id="SM00741">
    <property type="entry name" value="SapB"/>
    <property type="match status" value="2"/>
</dbReference>
<feature type="domain" description="Saposin B-type" evidence="7">
    <location>
        <begin position="41"/>
        <end position="120"/>
    </location>
</feature>
<keyword evidence="9" id="KW-1185">Reference proteome</keyword>
<evidence type="ECO:0000256" key="3">
    <source>
        <dbReference type="ARBA" id="ARBA00023145"/>
    </source>
</evidence>
<accession>A0A6A4PNJ5</accession>
<feature type="chain" id="PRO_5025503471" evidence="6">
    <location>
        <begin position="24"/>
        <end position="220"/>
    </location>
</feature>
<dbReference type="GO" id="GO:0006508">
    <property type="term" value="P:proteolysis"/>
    <property type="evidence" value="ECO:0007669"/>
    <property type="project" value="UniProtKB-KW"/>
</dbReference>
<dbReference type="Gene3D" id="1.10.225.10">
    <property type="entry name" value="Saposin-like"/>
    <property type="match status" value="2"/>
</dbReference>
<dbReference type="SUPFAM" id="SSF47862">
    <property type="entry name" value="Saposin"/>
    <property type="match status" value="2"/>
</dbReference>
<evidence type="ECO:0000256" key="2">
    <source>
        <dbReference type="ARBA" id="ARBA00022750"/>
    </source>
</evidence>
<dbReference type="PANTHER" id="PTHR11480:SF3">
    <property type="entry name" value="BCDNA.GH08312"/>
    <property type="match status" value="1"/>
</dbReference>
<keyword evidence="5" id="KW-0325">Glycoprotein</keyword>
<dbReference type="Pfam" id="PF03489">
    <property type="entry name" value="SapB_2"/>
    <property type="match status" value="1"/>
</dbReference>
<evidence type="ECO:0000256" key="4">
    <source>
        <dbReference type="ARBA" id="ARBA00023157"/>
    </source>
</evidence>
<evidence type="ECO:0000313" key="9">
    <source>
        <dbReference type="Proteomes" id="UP000447434"/>
    </source>
</evidence>